<dbReference type="EMBL" id="RCBY01000126">
    <property type="protein sequence ID" value="RQH35555.1"/>
    <property type="molecule type" value="Genomic_DNA"/>
</dbReference>
<accession>A0A3N6P7I6</accession>
<dbReference type="Proteomes" id="UP000269154">
    <property type="component" value="Unassembled WGS sequence"/>
</dbReference>
<evidence type="ECO:0000313" key="1">
    <source>
        <dbReference type="EMBL" id="RQH35555.1"/>
    </source>
</evidence>
<proteinExistence type="predicted"/>
<organism evidence="1 2">
    <name type="scientific">Okeania hirsuta</name>
    <dbReference type="NCBI Taxonomy" id="1458930"/>
    <lineage>
        <taxon>Bacteria</taxon>
        <taxon>Bacillati</taxon>
        <taxon>Cyanobacteriota</taxon>
        <taxon>Cyanophyceae</taxon>
        <taxon>Oscillatoriophycideae</taxon>
        <taxon>Oscillatoriales</taxon>
        <taxon>Microcoleaceae</taxon>
        <taxon>Okeania</taxon>
    </lineage>
</organism>
<reference evidence="1 2" key="1">
    <citation type="journal article" date="2018" name="ACS Chem. Biol.">
        <title>Ketoreductase domain dysfunction expands chemodiversity: malyngamide biosynthesis in the cyanobacterium Okeania hirsuta.</title>
        <authorList>
            <person name="Moss N.A."/>
            <person name="Leao T."/>
            <person name="Rankin M."/>
            <person name="McCullough T.M."/>
            <person name="Qu P."/>
            <person name="Korobeynikov A."/>
            <person name="Smith J.L."/>
            <person name="Gerwick L."/>
            <person name="Gerwick W.H."/>
        </authorList>
    </citation>
    <scope>NUCLEOTIDE SEQUENCE [LARGE SCALE GENOMIC DNA]</scope>
    <source>
        <strain evidence="1 2">PAB10Feb10-1</strain>
    </source>
</reference>
<sequence length="188" mass="21295">MNIKEIYKLGIPLTLASSLILGLIVNYPSHTQGAQNIDPEPFIDKTENPIRLAGNIKRSCTGYYQVESSSLTAKNGVIVGRFNARRGCGHNVPNRCRRRARDAAHTCMEDHWNYQKVMPQSCQSKGVQNYNIRDLSQELTRTVCSYTSDPYFRANIYRVTKGNKGCGPNNEKQQKTLLKTRYVFRCGS</sequence>
<protein>
    <submittedName>
        <fullName evidence="1">Uncharacterized protein</fullName>
    </submittedName>
</protein>
<comment type="caution">
    <text evidence="1">The sequence shown here is derived from an EMBL/GenBank/DDBJ whole genome shotgun (WGS) entry which is preliminary data.</text>
</comment>
<dbReference type="RefSeq" id="WP_124147810.1">
    <property type="nucleotide sequence ID" value="NZ_CAWOKI010000321.1"/>
</dbReference>
<keyword evidence="2" id="KW-1185">Reference proteome</keyword>
<name>A0A3N6P7I6_9CYAN</name>
<evidence type="ECO:0000313" key="2">
    <source>
        <dbReference type="Proteomes" id="UP000269154"/>
    </source>
</evidence>
<dbReference type="AlphaFoldDB" id="A0A3N6P7I6"/>
<gene>
    <name evidence="1" type="ORF">D5R40_19970</name>
</gene>